<dbReference type="RefSeq" id="XP_016656893.1">
    <property type="nucleotide sequence ID" value="XM_016801404.2"/>
</dbReference>
<protein>
    <submittedName>
        <fullName evidence="2">Uncharacterized protein</fullName>
    </submittedName>
</protein>
<dbReference type="AlphaFoldDB" id="A0A8R2D2R1"/>
<dbReference type="KEGG" id="api:100571125"/>
<evidence type="ECO:0000313" key="2">
    <source>
        <dbReference type="EnsemblMetazoa" id="XP_016656893.1"/>
    </source>
</evidence>
<feature type="region of interest" description="Disordered" evidence="1">
    <location>
        <begin position="59"/>
        <end position="99"/>
    </location>
</feature>
<evidence type="ECO:0000256" key="1">
    <source>
        <dbReference type="SAM" id="MobiDB-lite"/>
    </source>
</evidence>
<organism evidence="2 3">
    <name type="scientific">Acyrthosiphon pisum</name>
    <name type="common">Pea aphid</name>
    <dbReference type="NCBI Taxonomy" id="7029"/>
    <lineage>
        <taxon>Eukaryota</taxon>
        <taxon>Metazoa</taxon>
        <taxon>Ecdysozoa</taxon>
        <taxon>Arthropoda</taxon>
        <taxon>Hexapoda</taxon>
        <taxon>Insecta</taxon>
        <taxon>Pterygota</taxon>
        <taxon>Neoptera</taxon>
        <taxon>Paraneoptera</taxon>
        <taxon>Hemiptera</taxon>
        <taxon>Sternorrhyncha</taxon>
        <taxon>Aphidomorpha</taxon>
        <taxon>Aphidoidea</taxon>
        <taxon>Aphididae</taxon>
        <taxon>Macrosiphini</taxon>
        <taxon>Acyrthosiphon</taxon>
    </lineage>
</organism>
<proteinExistence type="predicted"/>
<keyword evidence="3" id="KW-1185">Reference proteome</keyword>
<dbReference type="GeneID" id="100571125"/>
<reference evidence="3" key="1">
    <citation type="submission" date="2010-06" db="EMBL/GenBank/DDBJ databases">
        <authorList>
            <person name="Jiang H."/>
            <person name="Abraham K."/>
            <person name="Ali S."/>
            <person name="Alsbrooks S.L."/>
            <person name="Anim B.N."/>
            <person name="Anosike U.S."/>
            <person name="Attaway T."/>
            <person name="Bandaranaike D.P."/>
            <person name="Battles P.K."/>
            <person name="Bell S.N."/>
            <person name="Bell A.V."/>
            <person name="Beltran B."/>
            <person name="Bickham C."/>
            <person name="Bustamante Y."/>
            <person name="Caleb T."/>
            <person name="Canada A."/>
            <person name="Cardenas V."/>
            <person name="Carter K."/>
            <person name="Chacko J."/>
            <person name="Chandrabose M.N."/>
            <person name="Chavez D."/>
            <person name="Chavez A."/>
            <person name="Chen L."/>
            <person name="Chu H.-S."/>
            <person name="Claassen K.J."/>
            <person name="Cockrell R."/>
            <person name="Collins M."/>
            <person name="Cooper J.A."/>
            <person name="Cree A."/>
            <person name="Curry S.M."/>
            <person name="Da Y."/>
            <person name="Dao M.D."/>
            <person name="Das B."/>
            <person name="Davila M.-L."/>
            <person name="Davy-Carroll L."/>
            <person name="Denson S."/>
            <person name="Dinh H."/>
            <person name="Ebong V.E."/>
            <person name="Edwards J.R."/>
            <person name="Egan A."/>
            <person name="El-Daye J."/>
            <person name="Escobedo L."/>
            <person name="Fernandez S."/>
            <person name="Fernando P.R."/>
            <person name="Flagg N."/>
            <person name="Forbes L.D."/>
            <person name="Fowler R.G."/>
            <person name="Fu Q."/>
            <person name="Gabisi R.A."/>
            <person name="Ganer J."/>
            <person name="Garbino Pronczuk A."/>
            <person name="Garcia R.M."/>
            <person name="Garner T."/>
            <person name="Garrett T.E."/>
            <person name="Gonzalez D.A."/>
            <person name="Hamid H."/>
            <person name="Hawkins E.S."/>
            <person name="Hirani K."/>
            <person name="Hogues M.E."/>
            <person name="Hollins B."/>
            <person name="Hsiao C.-H."/>
            <person name="Jabil R."/>
            <person name="James M.L."/>
            <person name="Jhangiani S.N."/>
            <person name="Johnson B."/>
            <person name="Johnson Q."/>
            <person name="Joshi V."/>
            <person name="Kalu J.B."/>
            <person name="Kam C."/>
            <person name="Kashfia A."/>
            <person name="Keebler J."/>
            <person name="Kisamo H."/>
            <person name="Kovar C.L."/>
            <person name="Lago L.A."/>
            <person name="Lai C.-Y."/>
            <person name="Laidlaw J."/>
            <person name="Lara F."/>
            <person name="Le T.-K."/>
            <person name="Lee S.L."/>
            <person name="Legall F.H."/>
            <person name="Lemon S.J."/>
            <person name="Lewis L.R."/>
            <person name="Li B."/>
            <person name="Liu Y."/>
            <person name="Liu Y.-S."/>
            <person name="Lopez J."/>
            <person name="Lozado R.J."/>
            <person name="Lu J."/>
            <person name="Madu R.C."/>
            <person name="Maheshwari M."/>
            <person name="Maheshwari R."/>
            <person name="Malloy K."/>
            <person name="Martinez E."/>
            <person name="Mathew T."/>
            <person name="Mercado I.C."/>
            <person name="Mercado C."/>
            <person name="Meyer B."/>
            <person name="Montgomery K."/>
            <person name="Morgan M.B."/>
            <person name="Munidasa M."/>
            <person name="Nazareth L.V."/>
            <person name="Nelson J."/>
            <person name="Ng B.M."/>
            <person name="Nguyen N.B."/>
            <person name="Nguyen P.Q."/>
            <person name="Nguyen T."/>
            <person name="Obregon M."/>
            <person name="Okwuonu G.O."/>
            <person name="Onwere C.G."/>
            <person name="Orozco G."/>
            <person name="Parra A."/>
            <person name="Patel S."/>
            <person name="Patil S."/>
            <person name="Perez A."/>
            <person name="Perez Y."/>
            <person name="Pham C."/>
            <person name="Primus E.L."/>
            <person name="Pu L.-L."/>
            <person name="Puazo M."/>
            <person name="Qin X."/>
            <person name="Quiroz J.B."/>
            <person name="Reese J."/>
            <person name="Richards S."/>
            <person name="Rives C.M."/>
            <person name="Robberts R."/>
            <person name="Ruiz S.J."/>
            <person name="Ruiz M.J."/>
            <person name="Santibanez J."/>
            <person name="Schneider B.W."/>
            <person name="Sisson I."/>
            <person name="Smith M."/>
            <person name="Sodergren E."/>
            <person name="Song X.-Z."/>
            <person name="Song B.B."/>
            <person name="Summersgill H."/>
            <person name="Thelus R."/>
            <person name="Thornton R.D."/>
            <person name="Trejos Z.Y."/>
            <person name="Usmani K."/>
            <person name="Vattathil S."/>
            <person name="Villasana D."/>
            <person name="Walker D.L."/>
            <person name="Wang S."/>
            <person name="Wang K."/>
            <person name="White C.S."/>
            <person name="Williams A.C."/>
            <person name="Williamson J."/>
            <person name="Wilson K."/>
            <person name="Woghiren I.O."/>
            <person name="Woodworth J.R."/>
            <person name="Worley K.C."/>
            <person name="Wright R.A."/>
            <person name="Wu W."/>
            <person name="Young L."/>
            <person name="Zhang L."/>
            <person name="Zhang J."/>
            <person name="Zhu Y."/>
            <person name="Muzny D.M."/>
            <person name="Weinstock G."/>
            <person name="Gibbs R.A."/>
        </authorList>
    </citation>
    <scope>NUCLEOTIDE SEQUENCE [LARGE SCALE GENOMIC DNA]</scope>
    <source>
        <strain evidence="3">LSR1</strain>
    </source>
</reference>
<dbReference type="Proteomes" id="UP000007819">
    <property type="component" value="Chromosome X"/>
</dbReference>
<evidence type="ECO:0000313" key="3">
    <source>
        <dbReference type="Proteomes" id="UP000007819"/>
    </source>
</evidence>
<dbReference type="OrthoDB" id="6613329at2759"/>
<sequence>MKKKNYCFNANVCSNKWRGLKFQFNKVHDNASKKVTGKGCQTWKYYDILNEFLGSTSNVSPPKECLSSKSFGSPVSNTTTCPKRKSPKVSESGRGKQKMLRLMEERAIRDEKKITIHENLLNKLTEANEIENKKVELLEKLLLKNNY</sequence>
<reference evidence="2" key="2">
    <citation type="submission" date="2022-06" db="UniProtKB">
        <authorList>
            <consortium name="EnsemblMetazoa"/>
        </authorList>
    </citation>
    <scope>IDENTIFICATION</scope>
</reference>
<feature type="compositionally biased region" description="Polar residues" evidence="1">
    <location>
        <begin position="67"/>
        <end position="81"/>
    </location>
</feature>
<name>A0A8R2D2R1_ACYPI</name>
<accession>A0A8R2D2R1</accession>
<dbReference type="EnsemblMetazoa" id="XM_016801404.2">
    <property type="protein sequence ID" value="XP_016656893.1"/>
    <property type="gene ID" value="LOC100571125"/>
</dbReference>